<proteinExistence type="predicted"/>
<name>A0ABS3U079_9ACTN</name>
<organism evidence="2 3">
    <name type="scientific">Glycomyces niveus</name>
    <dbReference type="NCBI Taxonomy" id="2820287"/>
    <lineage>
        <taxon>Bacteria</taxon>
        <taxon>Bacillati</taxon>
        <taxon>Actinomycetota</taxon>
        <taxon>Actinomycetes</taxon>
        <taxon>Glycomycetales</taxon>
        <taxon>Glycomycetaceae</taxon>
        <taxon>Glycomyces</taxon>
    </lineage>
</organism>
<feature type="domain" description="YHS" evidence="1">
    <location>
        <begin position="45"/>
        <end position="70"/>
    </location>
</feature>
<gene>
    <name evidence="2" type="ORF">J5V16_03520</name>
</gene>
<protein>
    <submittedName>
        <fullName evidence="2">YHS domain-containing protein</fullName>
    </submittedName>
</protein>
<evidence type="ECO:0000259" key="1">
    <source>
        <dbReference type="Pfam" id="PF04945"/>
    </source>
</evidence>
<dbReference type="RefSeq" id="WP_208494626.1">
    <property type="nucleotide sequence ID" value="NZ_JAGFNP010000002.1"/>
</dbReference>
<dbReference type="Proteomes" id="UP000681341">
    <property type="component" value="Unassembled WGS sequence"/>
</dbReference>
<dbReference type="SUPFAM" id="SSF47240">
    <property type="entry name" value="Ferritin-like"/>
    <property type="match status" value="1"/>
</dbReference>
<sequence length="73" mass="7620">MCHNDAHTCSTDTAAATAEETAACPVMAGTPVVKAVAEAKGLFRDYEGQRYWFCCAGCGPAFDADPAKYALAV</sequence>
<accession>A0ABS3U079</accession>
<keyword evidence="3" id="KW-1185">Reference proteome</keyword>
<dbReference type="EMBL" id="JAGFNP010000002">
    <property type="protein sequence ID" value="MBO3731876.1"/>
    <property type="molecule type" value="Genomic_DNA"/>
</dbReference>
<dbReference type="Pfam" id="PF04945">
    <property type="entry name" value="YHS"/>
    <property type="match status" value="1"/>
</dbReference>
<dbReference type="InterPro" id="IPR012348">
    <property type="entry name" value="RNR-like"/>
</dbReference>
<dbReference type="InterPro" id="IPR007029">
    <property type="entry name" value="YHS_dom"/>
</dbReference>
<comment type="caution">
    <text evidence="2">The sequence shown here is derived from an EMBL/GenBank/DDBJ whole genome shotgun (WGS) entry which is preliminary data.</text>
</comment>
<evidence type="ECO:0000313" key="3">
    <source>
        <dbReference type="Proteomes" id="UP000681341"/>
    </source>
</evidence>
<evidence type="ECO:0000313" key="2">
    <source>
        <dbReference type="EMBL" id="MBO3731876.1"/>
    </source>
</evidence>
<dbReference type="InterPro" id="IPR009078">
    <property type="entry name" value="Ferritin-like_SF"/>
</dbReference>
<reference evidence="2 3" key="1">
    <citation type="submission" date="2021-03" db="EMBL/GenBank/DDBJ databases">
        <title>Glycomyces sp. nov., a novel actinomycete isolated from soil.</title>
        <authorList>
            <person name="Yang X."/>
            <person name="Xu X."/>
        </authorList>
    </citation>
    <scope>NUCLEOTIDE SEQUENCE [LARGE SCALE GENOMIC DNA]</scope>
    <source>
        <strain evidence="2 3">NEAU-S30</strain>
    </source>
</reference>
<dbReference type="Gene3D" id="1.10.620.20">
    <property type="entry name" value="Ribonucleotide Reductase, subunit A"/>
    <property type="match status" value="1"/>
</dbReference>